<keyword evidence="1" id="KW-0167">Capsid protein</keyword>
<name>A0A6G9ELN8_9VIRU</name>
<dbReference type="EMBL" id="MN628277">
    <property type="protein sequence ID" value="QIP68055.1"/>
    <property type="molecule type" value="Genomic_RNA"/>
</dbReference>
<keyword evidence="1" id="KW-0946">Virion</keyword>
<accession>A0A6G9ELN8</accession>
<dbReference type="GO" id="GO:0019028">
    <property type="term" value="C:viral capsid"/>
    <property type="evidence" value="ECO:0007669"/>
    <property type="project" value="UniProtKB-KW"/>
</dbReference>
<proteinExistence type="predicted"/>
<dbReference type="InterPro" id="IPR036332">
    <property type="entry name" value="Major_coat_LA-virus_sf"/>
</dbReference>
<evidence type="ECO:0000313" key="1">
    <source>
        <dbReference type="EMBL" id="QIP68055.1"/>
    </source>
</evidence>
<protein>
    <submittedName>
        <fullName evidence="1">Coat protein</fullName>
    </submittedName>
</protein>
<dbReference type="Gene3D" id="3.90.1840.10">
    <property type="entry name" value="Major capsid protein"/>
    <property type="match status" value="2"/>
</dbReference>
<organism evidence="1">
    <name type="scientific">Erysiphales associated totivirus 6</name>
    <dbReference type="NCBI Taxonomy" id="2719858"/>
    <lineage>
        <taxon>Viruses</taxon>
        <taxon>Riboviria</taxon>
        <taxon>Orthornavirae</taxon>
        <taxon>Duplornaviricota</taxon>
        <taxon>Chrymotiviricetes</taxon>
        <taxon>Ghabrivirales</taxon>
        <taxon>Alphatotivirineae</taxon>
        <taxon>Orthototiviridae</taxon>
        <taxon>Totivirus</taxon>
    </lineage>
</organism>
<reference evidence="1" key="1">
    <citation type="submission" date="2019-10" db="EMBL/GenBank/DDBJ databases">
        <title>The virome associated to Eryshiphales from vegetable crops in Italy.</title>
        <authorList>
            <person name="Chiapello M."/>
            <person name="Turina M."/>
        </authorList>
    </citation>
    <scope>NUCLEOTIDE SEQUENCE</scope>
    <source>
        <strain evidence="1">PM-A_DN26029</strain>
    </source>
</reference>
<sequence>MDYLNQTINTKSFIENFGDGLIMFKTSLKLNVAKFDFGHYINQDIQQDKPSVIKVGSDQSNGVYQDEELSKAAGEPFLLRKKTQCAAIATVYGVSCKVSCTTPQHAHFGMNRKYLTNEGLPNETAIIKRLRELGLHHDVKEARFGQFYNLLFTKDYYDNMTALFAKLHLTLNYLEITQKMKTYKRDFVWKRATIKNIIVKPTYEDKLVQLHKELSSGTCAVGHYDSDANLDLIIEKMVDWVEKNKNDETQTELVIQMSVWHMYSYEDGHSRSGKSFGNEFGFKNNDFLIPYNHDYTNSDTTQIIVKSKDNWFSDENMERYLKKVSGYLNLSGFTNAEISILNHILVSPPRQTPFLCDQHIPLLSAEDKVLAVSTGDIEIKDIKMTPELLKSTISKLAMNHRSHEDLLSAIRACKYWLAQPATETVESHWWTTNPRSLFLPKLGLKRATLHFMLEDEAVCMSHDSIKIVRNYSSQGHSAIIESAFANTCWYWGEYMAIFNKVNLQELISSIRSVDNLGLDSGSRADVLYSAVLGKAVPLPAHTCCHTAWSKPMVDMVRRRVTFGLIDFDYISDYGYEVNNNDMILNSMAAPSCVALITGLAGSLLTNTPYGSLFTMNCSVRKLDLRRNAKALNYNDLWAFGVISRFNGYDVKYLHPNRAGRHTIYASNSVMLAMPPVNPSTLTRYESYTILGVMEREKCFGSNPEIFLNGITTFYWNRSTPTVQSEPLWTADPCFDQVEQGMTIRGFNTFVDESKKYTVALISEYNMVLSDFHVEYITAGVPLPTVEEGLLLDEEVIEDQPAG</sequence>